<organism evidence="3 4">
    <name type="scientific">Lysobacter arenosi</name>
    <dbReference type="NCBI Taxonomy" id="2795387"/>
    <lineage>
        <taxon>Bacteria</taxon>
        <taxon>Pseudomonadati</taxon>
        <taxon>Pseudomonadota</taxon>
        <taxon>Gammaproteobacteria</taxon>
        <taxon>Lysobacterales</taxon>
        <taxon>Lysobacteraceae</taxon>
        <taxon>Lysobacter</taxon>
    </lineage>
</organism>
<feature type="transmembrane region" description="Helical" evidence="1">
    <location>
        <begin position="56"/>
        <end position="82"/>
    </location>
</feature>
<gene>
    <name evidence="3" type="ORF">HIV01_002225</name>
</gene>
<keyword evidence="1" id="KW-0472">Membrane</keyword>
<proteinExistence type="predicted"/>
<evidence type="ECO:0000313" key="4">
    <source>
        <dbReference type="Proteomes" id="UP000663400"/>
    </source>
</evidence>
<dbReference type="EMBL" id="CP071517">
    <property type="protein sequence ID" value="QSX75390.1"/>
    <property type="molecule type" value="Genomic_DNA"/>
</dbReference>
<dbReference type="RefSeq" id="WP_200604632.1">
    <property type="nucleotide sequence ID" value="NZ_CP071517.1"/>
</dbReference>
<evidence type="ECO:0000313" key="3">
    <source>
        <dbReference type="EMBL" id="QSX75390.1"/>
    </source>
</evidence>
<keyword evidence="1" id="KW-0812">Transmembrane</keyword>
<reference evidence="3 4" key="1">
    <citation type="submission" date="2021-02" db="EMBL/GenBank/DDBJ databases">
        <title>Lysobacter arenosi sp. nov., isolated from soil of gangwondo yeongwol, south Korea.</title>
        <authorList>
            <person name="Kim K.R."/>
            <person name="Kim K.H."/>
            <person name="Jeon C.O."/>
        </authorList>
    </citation>
    <scope>NUCLEOTIDE SEQUENCE [LARGE SCALE GENOMIC DNA]</scope>
    <source>
        <strain evidence="3 4">R7</strain>
    </source>
</reference>
<keyword evidence="1" id="KW-1133">Transmembrane helix</keyword>
<dbReference type="Proteomes" id="UP000663400">
    <property type="component" value="Chromosome"/>
</dbReference>
<sequence length="100" mass="10769">MQAVVRRDNSTLAIVSLVFGVLGWTALPIVASLVAIVTGHLAKAELRRTPEREGKVLAVIGLVLGWSSLLVIVSVVTFLLIWTGLIFSDGVREITLPRAH</sequence>
<evidence type="ECO:0000259" key="2">
    <source>
        <dbReference type="Pfam" id="PF13828"/>
    </source>
</evidence>
<dbReference type="Pfam" id="PF13828">
    <property type="entry name" value="DUF4190"/>
    <property type="match status" value="1"/>
</dbReference>
<feature type="transmembrane region" description="Helical" evidence="1">
    <location>
        <begin position="12"/>
        <end position="36"/>
    </location>
</feature>
<accession>A0ABX7RBJ1</accession>
<name>A0ABX7RBJ1_9GAMM</name>
<feature type="domain" description="DUF4190" evidence="2">
    <location>
        <begin position="12"/>
        <end position="73"/>
    </location>
</feature>
<evidence type="ECO:0000256" key="1">
    <source>
        <dbReference type="SAM" id="Phobius"/>
    </source>
</evidence>
<keyword evidence="4" id="KW-1185">Reference proteome</keyword>
<dbReference type="InterPro" id="IPR025241">
    <property type="entry name" value="DUF4190"/>
</dbReference>
<protein>
    <submittedName>
        <fullName evidence="3">DUF4190 domain-containing protein</fullName>
    </submittedName>
</protein>